<dbReference type="GO" id="GO:0016301">
    <property type="term" value="F:kinase activity"/>
    <property type="evidence" value="ECO:0007669"/>
    <property type="project" value="InterPro"/>
</dbReference>
<gene>
    <name evidence="2" type="ORF">DDZ18_04310</name>
</gene>
<keyword evidence="3" id="KW-1185">Reference proteome</keyword>
<accession>A0A2U2BXU0</accession>
<dbReference type="OrthoDB" id="7199213at2"/>
<comment type="caution">
    <text evidence="2">The sequence shown here is derived from an EMBL/GenBank/DDBJ whole genome shotgun (WGS) entry which is preliminary data.</text>
</comment>
<proteinExistence type="predicted"/>
<evidence type="ECO:0000313" key="3">
    <source>
        <dbReference type="Proteomes" id="UP000245168"/>
    </source>
</evidence>
<feature type="domain" description="DAGKc" evidence="1">
    <location>
        <begin position="1"/>
        <end position="131"/>
    </location>
</feature>
<name>A0A2U2BXU0_9PROT</name>
<evidence type="ECO:0000259" key="1">
    <source>
        <dbReference type="PROSITE" id="PS50146"/>
    </source>
</evidence>
<reference evidence="3" key="1">
    <citation type="submission" date="2018-05" db="EMBL/GenBank/DDBJ databases">
        <authorList>
            <person name="Liu B.-T."/>
        </authorList>
    </citation>
    <scope>NUCLEOTIDE SEQUENCE [LARGE SCALE GENOMIC DNA]</scope>
    <source>
        <strain evidence="3">WD6-1</strain>
    </source>
</reference>
<dbReference type="Gene3D" id="2.60.200.40">
    <property type="match status" value="1"/>
</dbReference>
<dbReference type="InterPro" id="IPR017438">
    <property type="entry name" value="ATP-NAD_kinase_N"/>
</dbReference>
<dbReference type="InterPro" id="IPR001206">
    <property type="entry name" value="Diacylglycerol_kinase_cat_dom"/>
</dbReference>
<dbReference type="EMBL" id="QEXV01000001">
    <property type="protein sequence ID" value="PWE18820.1"/>
    <property type="molecule type" value="Genomic_DNA"/>
</dbReference>
<sequence>MTVRLTLLFNPYAGAMQRPGGAGLRARLEAAAQWADVAVRVVGDDAAAAAREACDEGADILAVAGGDGTARAVAEAAAKSACPVSVMPLPLGTTNLLPRRLYGVRTAEQILAEAKDYTPVRLHAGALGERYFFILAAAGFPSRLAEAREDIRLRGKGRRFLDALGRARSALGSAFKPSLKLYADGSPVYFHRASAVLVAPGGLDAVLSMGPVEAGRTQLECIAARPRHVFDAAGITVAALMRDWREHARVRQRWVDELVVRGRDRLPVMLDGEPAEIDSPAAFSFIPEAASFLAP</sequence>
<dbReference type="Pfam" id="PF00781">
    <property type="entry name" value="DAGK_cat"/>
    <property type="match status" value="1"/>
</dbReference>
<dbReference type="PROSITE" id="PS50146">
    <property type="entry name" value="DAGK"/>
    <property type="match status" value="1"/>
</dbReference>
<dbReference type="SUPFAM" id="SSF111331">
    <property type="entry name" value="NAD kinase/diacylglycerol kinase-like"/>
    <property type="match status" value="1"/>
</dbReference>
<dbReference type="InterPro" id="IPR016064">
    <property type="entry name" value="NAD/diacylglycerol_kinase_sf"/>
</dbReference>
<dbReference type="Gene3D" id="3.40.50.10330">
    <property type="entry name" value="Probable inorganic polyphosphate/atp-NAD kinase, domain 1"/>
    <property type="match status" value="1"/>
</dbReference>
<dbReference type="AlphaFoldDB" id="A0A2U2BXU0"/>
<dbReference type="Proteomes" id="UP000245168">
    <property type="component" value="Unassembled WGS sequence"/>
</dbReference>
<protein>
    <recommendedName>
        <fullName evidence="1">DAGKc domain-containing protein</fullName>
    </recommendedName>
</protein>
<dbReference type="RefSeq" id="WP_109252094.1">
    <property type="nucleotide sequence ID" value="NZ_QEXV01000001.1"/>
</dbReference>
<organism evidence="2 3">
    <name type="scientific">Marinicauda salina</name>
    <dbReference type="NCBI Taxonomy" id="2135793"/>
    <lineage>
        <taxon>Bacteria</taxon>
        <taxon>Pseudomonadati</taxon>
        <taxon>Pseudomonadota</taxon>
        <taxon>Alphaproteobacteria</taxon>
        <taxon>Maricaulales</taxon>
        <taxon>Maricaulaceae</taxon>
        <taxon>Marinicauda</taxon>
    </lineage>
</organism>
<evidence type="ECO:0000313" key="2">
    <source>
        <dbReference type="EMBL" id="PWE18820.1"/>
    </source>
</evidence>